<evidence type="ECO:0000313" key="1">
    <source>
        <dbReference type="EMBL" id="KYP43326.1"/>
    </source>
</evidence>
<gene>
    <name evidence="1" type="ORF">KK1_035229</name>
</gene>
<dbReference type="CDD" id="cd00303">
    <property type="entry name" value="retropepsin_like"/>
    <property type="match status" value="1"/>
</dbReference>
<protein>
    <submittedName>
        <fullName evidence="1">Uncharacterized protein</fullName>
    </submittedName>
</protein>
<dbReference type="SUPFAM" id="SSF50630">
    <property type="entry name" value="Acid proteases"/>
    <property type="match status" value="1"/>
</dbReference>
<dbReference type="Gene3D" id="2.40.70.10">
    <property type="entry name" value="Acid Proteases"/>
    <property type="match status" value="1"/>
</dbReference>
<name>A0A151RL73_CAJCA</name>
<accession>A0A151RL73</accession>
<dbReference type="AlphaFoldDB" id="A0A151RL73"/>
<evidence type="ECO:0000313" key="2">
    <source>
        <dbReference type="Proteomes" id="UP000075243"/>
    </source>
</evidence>
<organism evidence="1 2">
    <name type="scientific">Cajanus cajan</name>
    <name type="common">Pigeon pea</name>
    <name type="synonym">Cajanus indicus</name>
    <dbReference type="NCBI Taxonomy" id="3821"/>
    <lineage>
        <taxon>Eukaryota</taxon>
        <taxon>Viridiplantae</taxon>
        <taxon>Streptophyta</taxon>
        <taxon>Embryophyta</taxon>
        <taxon>Tracheophyta</taxon>
        <taxon>Spermatophyta</taxon>
        <taxon>Magnoliopsida</taxon>
        <taxon>eudicotyledons</taxon>
        <taxon>Gunneridae</taxon>
        <taxon>Pentapetalae</taxon>
        <taxon>rosids</taxon>
        <taxon>fabids</taxon>
        <taxon>Fabales</taxon>
        <taxon>Fabaceae</taxon>
        <taxon>Papilionoideae</taxon>
        <taxon>50 kb inversion clade</taxon>
        <taxon>NPAAA clade</taxon>
        <taxon>indigoferoid/millettioid clade</taxon>
        <taxon>Phaseoleae</taxon>
        <taxon>Cajanus</taxon>
    </lineage>
</organism>
<dbReference type="Gramene" id="C.cajan_34650.t">
    <property type="protein sequence ID" value="C.cajan_34650.t.cds1"/>
    <property type="gene ID" value="C.cajan_34650"/>
</dbReference>
<dbReference type="Pfam" id="PF08284">
    <property type="entry name" value="RVP_2"/>
    <property type="match status" value="1"/>
</dbReference>
<reference evidence="1" key="1">
    <citation type="journal article" date="2012" name="Nat. Biotechnol.">
        <title>Draft genome sequence of pigeonpea (Cajanus cajan), an orphan legume crop of resource-poor farmers.</title>
        <authorList>
            <person name="Varshney R.K."/>
            <person name="Chen W."/>
            <person name="Li Y."/>
            <person name="Bharti A.K."/>
            <person name="Saxena R.K."/>
            <person name="Schlueter J.A."/>
            <person name="Donoghue M.T."/>
            <person name="Azam S."/>
            <person name="Fan G."/>
            <person name="Whaley A.M."/>
            <person name="Farmer A.D."/>
            <person name="Sheridan J."/>
            <person name="Iwata A."/>
            <person name="Tuteja R."/>
            <person name="Penmetsa R.V."/>
            <person name="Wu W."/>
            <person name="Upadhyaya H.D."/>
            <person name="Yang S.P."/>
            <person name="Shah T."/>
            <person name="Saxena K.B."/>
            <person name="Michael T."/>
            <person name="McCombie W.R."/>
            <person name="Yang B."/>
            <person name="Zhang G."/>
            <person name="Yang H."/>
            <person name="Wang J."/>
            <person name="Spillane C."/>
            <person name="Cook D.R."/>
            <person name="May G.D."/>
            <person name="Xu X."/>
            <person name="Jackson S.A."/>
        </authorList>
    </citation>
    <scope>NUCLEOTIDE SEQUENCE [LARGE SCALE GENOMIC DNA]</scope>
</reference>
<proteinExistence type="predicted"/>
<dbReference type="EMBL" id="KQ483672">
    <property type="protein sequence ID" value="KYP43326.1"/>
    <property type="molecule type" value="Genomic_DNA"/>
</dbReference>
<feature type="non-terminal residue" evidence="1">
    <location>
        <position position="1"/>
    </location>
</feature>
<dbReference type="InterPro" id="IPR021109">
    <property type="entry name" value="Peptidase_aspartic_dom_sf"/>
</dbReference>
<keyword evidence="2" id="KW-1185">Reference proteome</keyword>
<dbReference type="Proteomes" id="UP000075243">
    <property type="component" value="Unassembled WGS sequence"/>
</dbReference>
<sequence length="175" mass="19624">LKFVGQINGTPVTILIDTGNSHNMIQPRIAHHLQLQATPTNPFKVIIGNGAHILCKQYCLAILISFQHHTFVVPLCLLPIEGIDVVLNTTWLRTLDTIQANVLVPTFTFSHDAQLVTLKGESFMTPQPTTFHQICQLMHQGFVTSFHLLSMDLTPYPITFPILTPPNLTIRFIFT</sequence>